<keyword evidence="4 14" id="KW-0732">Signal</keyword>
<feature type="chain" id="PRO_5045277604" description="UPAR/Ly6 domain-containing protein qvr" evidence="14">
    <location>
        <begin position="31"/>
        <end position="153"/>
    </location>
</feature>
<evidence type="ECO:0000256" key="7">
    <source>
        <dbReference type="ARBA" id="ARBA00023180"/>
    </source>
</evidence>
<keyword evidence="3" id="KW-0472">Membrane</keyword>
<evidence type="ECO:0000313" key="16">
    <source>
        <dbReference type="RefSeq" id="XP_022249304.1"/>
    </source>
</evidence>
<evidence type="ECO:0000256" key="13">
    <source>
        <dbReference type="ARBA" id="ARBA00046769"/>
    </source>
</evidence>
<proteinExistence type="inferred from homology"/>
<keyword evidence="3" id="KW-1003">Cell membrane</keyword>
<keyword evidence="6" id="KW-1015">Disulfide bond</keyword>
<feature type="signal peptide" evidence="14">
    <location>
        <begin position="1"/>
        <end position="30"/>
    </location>
</feature>
<keyword evidence="7" id="KW-0325">Glycoprotein</keyword>
<evidence type="ECO:0000256" key="10">
    <source>
        <dbReference type="ARBA" id="ARBA00044524"/>
    </source>
</evidence>
<keyword evidence="5" id="KW-0090">Biological rhythms</keyword>
<evidence type="ECO:0000256" key="11">
    <source>
        <dbReference type="ARBA" id="ARBA00044561"/>
    </source>
</evidence>
<comment type="similarity">
    <text evidence="2">Belongs to the quiver family.</text>
</comment>
<evidence type="ECO:0000256" key="12">
    <source>
        <dbReference type="ARBA" id="ARBA00045788"/>
    </source>
</evidence>
<reference evidence="16" key="1">
    <citation type="submission" date="2025-08" db="UniProtKB">
        <authorList>
            <consortium name="RefSeq"/>
        </authorList>
    </citation>
    <scope>IDENTIFICATION</scope>
    <source>
        <tissue evidence="16">Muscle</tissue>
    </source>
</reference>
<keyword evidence="15" id="KW-1185">Reference proteome</keyword>
<evidence type="ECO:0000256" key="1">
    <source>
        <dbReference type="ARBA" id="ARBA00004471"/>
    </source>
</evidence>
<dbReference type="RefSeq" id="XP_022249304.1">
    <property type="nucleotide sequence ID" value="XM_022393596.1"/>
</dbReference>
<dbReference type="PANTHER" id="PTHR33562:SF31">
    <property type="entry name" value="PROTEIN QUIVER"/>
    <property type="match status" value="1"/>
</dbReference>
<comment type="subunit">
    <text evidence="13">Interacts (via loop 2 of the three-fingered Ly-6 domain) with Sh/shaker; this interaction may stabilize both components of the complex and may be required for targeting or retention of Sh/shaker to neural cell projections. Interacts (via loop 2 of the three-fingered Ly-6 domain) with nAChRalpha3 and potentially other nicotinic acetylcholine receptors; this interaction is required for antagonism of nicotinic acetylcholine receptors.</text>
</comment>
<dbReference type="GeneID" id="106465661"/>
<dbReference type="Proteomes" id="UP000694941">
    <property type="component" value="Unplaced"/>
</dbReference>
<dbReference type="CDD" id="cd23595">
    <property type="entry name" value="TFP_LU_ECD_Qvr"/>
    <property type="match status" value="1"/>
</dbReference>
<dbReference type="PANTHER" id="PTHR33562">
    <property type="entry name" value="ATILLA, ISOFORM B-RELATED-RELATED"/>
    <property type="match status" value="1"/>
</dbReference>
<dbReference type="InterPro" id="IPR031424">
    <property type="entry name" value="QVR-like"/>
</dbReference>
<evidence type="ECO:0000256" key="9">
    <source>
        <dbReference type="ARBA" id="ARBA00044499"/>
    </source>
</evidence>
<protein>
    <recommendedName>
        <fullName evidence="10">UPAR/Ly6 domain-containing protein qvr</fullName>
    </recommendedName>
    <alternativeName>
        <fullName evidence="11">Protein quiver</fullName>
    </alternativeName>
    <alternativeName>
        <fullName evidence="8">Protein sleepless</fullName>
    </alternativeName>
</protein>
<comment type="function">
    <text evidence="12">Bifunctional regulator of neuronal activity in the mushroom body, and possibly other regions of the brain, that acts as a signaling molecule required for homeostatic regulation of sleep under normal conditions and after sleep deprivation. Reduces neuronal excitability by enhancing Sh/shaker K(+) channel activity; possibly by stabilizing Sh/shaker to increase protein levels, accelerating its activation kinetics, slowing C-type inactivation and enhancing recovery from inactivation. Specifically affects the A-type K(+) current. Antagonizes nicotinic acetylcholine receptors (nAChRs) to reduce synaptic transmission, possibly by preventing their localization to the cell surface. Required for regulation of neuromuscular excitability and plasticity at neuromuscular junctions.</text>
</comment>
<evidence type="ECO:0000256" key="5">
    <source>
        <dbReference type="ARBA" id="ARBA00023108"/>
    </source>
</evidence>
<evidence type="ECO:0000256" key="8">
    <source>
        <dbReference type="ARBA" id="ARBA00031037"/>
    </source>
</evidence>
<dbReference type="Pfam" id="PF17064">
    <property type="entry name" value="QVR"/>
    <property type="match status" value="1"/>
</dbReference>
<name>A0ABM1T098_LIMPO</name>
<gene>
    <name evidence="16" type="primary">LOC106465661</name>
</gene>
<evidence type="ECO:0000256" key="2">
    <source>
        <dbReference type="ARBA" id="ARBA00010522"/>
    </source>
</evidence>
<comment type="subcellular location">
    <subcellularLocation>
        <location evidence="1">Cell membrane</location>
        <topology evidence="1">Lipid-anchor</topology>
        <topology evidence="1">GPI-anchor</topology>
        <orientation evidence="1">Extracellular side</orientation>
    </subcellularLocation>
    <subcellularLocation>
        <location evidence="9">Membrane raft</location>
        <topology evidence="9">Lipid-anchor</topology>
        <topology evidence="9">GPI-anchor</topology>
        <orientation evidence="9">Extracellular side</orientation>
    </subcellularLocation>
</comment>
<sequence>MYKSSHLCGLFYRKWNVILVLLMFIWVSRAEEECLYSTILCYECDSRIDTRCKDPFNFTTLKPERDNPPLHECNGCCVKIVTKNKTPQEIIQRTCTSKLSINLFLVDHVCMSESDYTGFMCFCESDKCNSAPPLAKFRHNLLFILLVCYKMLR</sequence>
<evidence type="ECO:0000256" key="6">
    <source>
        <dbReference type="ARBA" id="ARBA00023157"/>
    </source>
</evidence>
<evidence type="ECO:0000313" key="15">
    <source>
        <dbReference type="Proteomes" id="UP000694941"/>
    </source>
</evidence>
<evidence type="ECO:0000256" key="4">
    <source>
        <dbReference type="ARBA" id="ARBA00022729"/>
    </source>
</evidence>
<organism evidence="15 16">
    <name type="scientific">Limulus polyphemus</name>
    <name type="common">Atlantic horseshoe crab</name>
    <dbReference type="NCBI Taxonomy" id="6850"/>
    <lineage>
        <taxon>Eukaryota</taxon>
        <taxon>Metazoa</taxon>
        <taxon>Ecdysozoa</taxon>
        <taxon>Arthropoda</taxon>
        <taxon>Chelicerata</taxon>
        <taxon>Merostomata</taxon>
        <taxon>Xiphosura</taxon>
        <taxon>Limulidae</taxon>
        <taxon>Limulus</taxon>
    </lineage>
</organism>
<accession>A0ABM1T098</accession>
<evidence type="ECO:0000256" key="14">
    <source>
        <dbReference type="SAM" id="SignalP"/>
    </source>
</evidence>
<evidence type="ECO:0000256" key="3">
    <source>
        <dbReference type="ARBA" id="ARBA00022475"/>
    </source>
</evidence>
<dbReference type="InterPro" id="IPR050975">
    <property type="entry name" value="Sleep_regulator"/>
</dbReference>